<dbReference type="EMBL" id="LVWA01000007">
    <property type="protein sequence ID" value="OKL39705.1"/>
    <property type="molecule type" value="Genomic_DNA"/>
</dbReference>
<keyword evidence="3" id="KW-0808">Transferase</keyword>
<proteinExistence type="predicted"/>
<dbReference type="CDD" id="cd02440">
    <property type="entry name" value="AdoMet_MTases"/>
    <property type="match status" value="1"/>
</dbReference>
<dbReference type="Proteomes" id="UP000186551">
    <property type="component" value="Unassembled WGS sequence"/>
</dbReference>
<gene>
    <name evidence="3" type="ORF">A3841_00290</name>
</gene>
<keyword evidence="4" id="KW-1185">Reference proteome</keyword>
<dbReference type="PANTHER" id="PTHR45128">
    <property type="entry name" value="METHYLTRANSFERASE TYPE 11"/>
    <property type="match status" value="1"/>
</dbReference>
<keyword evidence="3" id="KW-0489">Methyltransferase</keyword>
<feature type="domain" description="Methyltransferase" evidence="2">
    <location>
        <begin position="101"/>
        <end position="196"/>
    </location>
</feature>
<comment type="caution">
    <text evidence="3">The sequence shown here is derived from an EMBL/GenBank/DDBJ whole genome shotgun (WGS) entry which is preliminary data.</text>
</comment>
<reference evidence="3 4" key="1">
    <citation type="submission" date="2016-03" db="EMBL/GenBank/DDBJ databases">
        <title>Genome sequence of Pontibacter sp. nov., of the family cytophagaceae, isolated from marine sediment of the Yellow Sea, China.</title>
        <authorList>
            <person name="Zhang G."/>
            <person name="Zhang R."/>
        </authorList>
    </citation>
    <scope>NUCLEOTIDE SEQUENCE [LARGE SCALE GENOMIC DNA]</scope>
    <source>
        <strain evidence="3 4">S10-8</strain>
    </source>
</reference>
<evidence type="ECO:0000313" key="3">
    <source>
        <dbReference type="EMBL" id="OKL39705.1"/>
    </source>
</evidence>
<dbReference type="OrthoDB" id="9784101at2"/>
<dbReference type="InterPro" id="IPR053173">
    <property type="entry name" value="SAM-binding_MTase"/>
</dbReference>
<dbReference type="SUPFAM" id="SSF53335">
    <property type="entry name" value="S-adenosyl-L-methionine-dependent methyltransferases"/>
    <property type="match status" value="1"/>
</dbReference>
<name>A0A1Q5PBU4_9BACT</name>
<dbReference type="STRING" id="1797110.A3841_00290"/>
<accession>A0A1Q5PBU4</accession>
<keyword evidence="1" id="KW-0732">Signal</keyword>
<dbReference type="GO" id="GO:0008168">
    <property type="term" value="F:methyltransferase activity"/>
    <property type="evidence" value="ECO:0007669"/>
    <property type="project" value="UniProtKB-KW"/>
</dbReference>
<feature type="signal peptide" evidence="1">
    <location>
        <begin position="1"/>
        <end position="31"/>
    </location>
</feature>
<feature type="chain" id="PRO_5012163038" evidence="1">
    <location>
        <begin position="32"/>
        <end position="254"/>
    </location>
</feature>
<dbReference type="Pfam" id="PF13649">
    <property type="entry name" value="Methyltransf_25"/>
    <property type="match status" value="1"/>
</dbReference>
<dbReference type="RefSeq" id="WP_073852755.1">
    <property type="nucleotide sequence ID" value="NZ_LVWA01000007.1"/>
</dbReference>
<dbReference type="InterPro" id="IPR029063">
    <property type="entry name" value="SAM-dependent_MTases_sf"/>
</dbReference>
<dbReference type="InterPro" id="IPR041698">
    <property type="entry name" value="Methyltransf_25"/>
</dbReference>
<sequence>MRLLLAIAKRISGLYFILLLLCLSACNACQAQEQEQKQVSAGGYTFKTPGPGGIGKVYMGREIAGIISPAGGAWLERESREEQDKASIAVANMGLRPNSVVADIGAGVGYYTFRVAPKVPDGKVYAIDVQEEFVAALKERAAARGLTNVNVVKGDSQRINLPENLLDLAFMVDVYHELEYPQEMLQDIYRALKPDGELLLLEYRAEDPNVQVKELHKMSVEQITQELGANGFELHRQEDFLPRQHFLVFRKAAK</sequence>
<evidence type="ECO:0000259" key="2">
    <source>
        <dbReference type="Pfam" id="PF13649"/>
    </source>
</evidence>
<evidence type="ECO:0000256" key="1">
    <source>
        <dbReference type="SAM" id="SignalP"/>
    </source>
</evidence>
<dbReference type="GO" id="GO:0032259">
    <property type="term" value="P:methylation"/>
    <property type="evidence" value="ECO:0007669"/>
    <property type="project" value="UniProtKB-KW"/>
</dbReference>
<dbReference type="Gene3D" id="3.40.50.150">
    <property type="entry name" value="Vaccinia Virus protein VP39"/>
    <property type="match status" value="1"/>
</dbReference>
<dbReference type="AlphaFoldDB" id="A0A1Q5PBU4"/>
<dbReference type="PANTHER" id="PTHR45128:SF1">
    <property type="entry name" value="S-ADENOSYLMETHIONINE-DEPENDENT METHYLTRANSFERASE RV2258C"/>
    <property type="match status" value="1"/>
</dbReference>
<evidence type="ECO:0000313" key="4">
    <source>
        <dbReference type="Proteomes" id="UP000186551"/>
    </source>
</evidence>
<protein>
    <submittedName>
        <fullName evidence="3">Methyltransferase type 11</fullName>
    </submittedName>
</protein>
<organism evidence="3 4">
    <name type="scientific">Pontibacter flavimaris</name>
    <dbReference type="NCBI Taxonomy" id="1797110"/>
    <lineage>
        <taxon>Bacteria</taxon>
        <taxon>Pseudomonadati</taxon>
        <taxon>Bacteroidota</taxon>
        <taxon>Cytophagia</taxon>
        <taxon>Cytophagales</taxon>
        <taxon>Hymenobacteraceae</taxon>
        <taxon>Pontibacter</taxon>
    </lineage>
</organism>